<evidence type="ECO:0000259" key="3">
    <source>
        <dbReference type="Pfam" id="PF13204"/>
    </source>
</evidence>
<accession>A0ABX2AYH8</accession>
<dbReference type="Proteomes" id="UP001193734">
    <property type="component" value="Unassembled WGS sequence"/>
</dbReference>
<name>A0ABX2AYH8_9BACT</name>
<dbReference type="GeneID" id="82157875"/>
<gene>
    <name evidence="4" type="ORF">HPS55_08850</name>
</gene>
<dbReference type="InterPro" id="IPR024749">
    <property type="entry name" value="Collagen-bd_put"/>
</dbReference>
<dbReference type="Pfam" id="PF13204">
    <property type="entry name" value="Apiosidase"/>
    <property type="match status" value="1"/>
</dbReference>
<evidence type="ECO:0000313" key="4">
    <source>
        <dbReference type="EMBL" id="NPE14432.1"/>
    </source>
</evidence>
<dbReference type="EMBL" id="JABKKE010000013">
    <property type="protein sequence ID" value="NPE14432.1"/>
    <property type="molecule type" value="Genomic_DNA"/>
</dbReference>
<proteinExistence type="predicted"/>
<feature type="transmembrane region" description="Helical" evidence="1">
    <location>
        <begin position="22"/>
        <end position="40"/>
    </location>
</feature>
<dbReference type="SUPFAM" id="SSF51445">
    <property type="entry name" value="(Trans)glycosidases"/>
    <property type="match status" value="1"/>
</dbReference>
<keyword evidence="1" id="KW-0472">Membrane</keyword>
<evidence type="ECO:0000259" key="2">
    <source>
        <dbReference type="Pfam" id="PF12904"/>
    </source>
</evidence>
<keyword evidence="5" id="KW-1185">Reference proteome</keyword>
<sequence length="507" mass="58501">MLFDNQNKNVGALYLTLRDNRWLFFPIFLILSFSFSVHAAPKPWDNGRLRVSDNGRFLQFANGRPFFWLGDTGWLLPERLDRDEADYYLKRCAEAGYNVVQVQTINAVPAINAYGQMSMTDGWDFSDIDRRGVYGYWDHMDYIVDCAAEHGIYIGMVCIWGGLVKGGRMDVEQARSYGRFLAGRYKDKKNIVWIIGGDIQGDVHTEVWDALAATIKSIDRNHLMTFHPRGRTTSARWFNDREWLDFNMFQSGHRRYGQRMGNKDYPIPDGTEEDSWMYVDSAWSYRPLKPVLDGEPSYEGIPQGLHDGSEPRWTALDVRRYAYWSVFAGSCGHTYGNNSIMQFVRPGVSGAYFADGDRKPWYRALDDPGFGQMRYLRLLMLLFPYFDRVPDQSILTDNGKRYERLIATRGTDYLLVYNHTGREMRIDLDKISGERKNVWWMDPTDGRLTYLGQYDSRRVTFRYHVEGSGVSDGVLIAIDSSKNYIGVGRAKIDDTGHAECIKTDLTE</sequence>
<evidence type="ECO:0000256" key="1">
    <source>
        <dbReference type="SAM" id="Phobius"/>
    </source>
</evidence>
<dbReference type="Gene3D" id="3.20.20.80">
    <property type="entry name" value="Glycosidases"/>
    <property type="match status" value="1"/>
</dbReference>
<dbReference type="InterPro" id="IPR017853">
    <property type="entry name" value="GH"/>
</dbReference>
<dbReference type="Pfam" id="PF12904">
    <property type="entry name" value="Collagen_bind_2"/>
    <property type="match status" value="1"/>
</dbReference>
<dbReference type="InterPro" id="IPR025277">
    <property type="entry name" value="Apiosidase-like_cat_dom"/>
</dbReference>
<dbReference type="PANTHER" id="PTHR37836:SF3">
    <property type="entry name" value="ENDOGLUCANASE"/>
    <property type="match status" value="1"/>
</dbReference>
<protein>
    <submittedName>
        <fullName evidence="4">DUF4038 domain-containing protein</fullName>
    </submittedName>
</protein>
<evidence type="ECO:0000313" key="5">
    <source>
        <dbReference type="Proteomes" id="UP001193734"/>
    </source>
</evidence>
<organism evidence="4 5">
    <name type="scientific">Xylanibacter rodentium</name>
    <dbReference type="NCBI Taxonomy" id="2736289"/>
    <lineage>
        <taxon>Bacteria</taxon>
        <taxon>Pseudomonadati</taxon>
        <taxon>Bacteroidota</taxon>
        <taxon>Bacteroidia</taxon>
        <taxon>Bacteroidales</taxon>
        <taxon>Prevotellaceae</taxon>
        <taxon>Xylanibacter</taxon>
    </lineage>
</organism>
<dbReference type="RefSeq" id="WP_172174951.1">
    <property type="nucleotide sequence ID" value="NZ_CASGIA010000030.1"/>
</dbReference>
<feature type="domain" description="Apiosidase-like catalytic" evidence="3">
    <location>
        <begin position="52"/>
        <end position="386"/>
    </location>
</feature>
<reference evidence="4 5" key="1">
    <citation type="submission" date="2020-05" db="EMBL/GenBank/DDBJ databases">
        <title>Distinct polysaccharide utilization as determinants for interspecies competition between intestinal Prevotella spp.</title>
        <authorList>
            <person name="Galvez E.J.C."/>
            <person name="Iljazovic A."/>
            <person name="Strowig T."/>
        </authorList>
    </citation>
    <scope>NUCLEOTIDE SEQUENCE [LARGE SCALE GENOMIC DNA]</scope>
    <source>
        <strain evidence="4 5">PROD</strain>
    </source>
</reference>
<feature type="domain" description="Putative collagen-binding" evidence="2">
    <location>
        <begin position="389"/>
        <end position="476"/>
    </location>
</feature>
<keyword evidence="1" id="KW-0812">Transmembrane</keyword>
<dbReference type="PANTHER" id="PTHR37836">
    <property type="entry name" value="LMO1036 PROTEIN"/>
    <property type="match status" value="1"/>
</dbReference>
<keyword evidence="1" id="KW-1133">Transmembrane helix</keyword>
<comment type="caution">
    <text evidence="4">The sequence shown here is derived from an EMBL/GenBank/DDBJ whole genome shotgun (WGS) entry which is preliminary data.</text>
</comment>